<dbReference type="Proteomes" id="UP000000628">
    <property type="component" value="Chromosome"/>
</dbReference>
<name>C7R2I3_JONDD</name>
<gene>
    <name evidence="2" type="ordered locus">Jden_0892</name>
</gene>
<keyword evidence="3" id="KW-1185">Reference proteome</keyword>
<proteinExistence type="predicted"/>
<sequence length="198" mass="21779">MNGRRWMVLAAVVGVSTLSACASQGHDSDETLPTYTPPAWMAEVRAQNEEYANAGVACLAAHGVEGTADNGTFGISYGPQSQGALTHMTDEEADALLTECSESLSLPDYVNNSADEEYDRVLDLRECVIAQGYDMPDAPSREVWTEQWERTRDAWVPYYHEMTLDPDGLERHKVTVEEMNRLQSICVPSTVGATTVSR</sequence>
<feature type="signal peptide" evidence="1">
    <location>
        <begin position="1"/>
        <end position="22"/>
    </location>
</feature>
<dbReference type="eggNOG" id="ENOG502ZWVB">
    <property type="taxonomic scope" value="Bacteria"/>
</dbReference>
<evidence type="ECO:0008006" key="4">
    <source>
        <dbReference type="Google" id="ProtNLM"/>
    </source>
</evidence>
<accession>C7R2I3</accession>
<reference evidence="2 3" key="1">
    <citation type="journal article" date="2009" name="Stand. Genomic Sci.">
        <title>Complete genome sequence of Jonesia denitrificans type strain (Prevot 55134).</title>
        <authorList>
            <person name="Pukall R."/>
            <person name="Gehrich-Schroter G."/>
            <person name="Lapidus A."/>
            <person name="Nolan M."/>
            <person name="Glavina Del Rio T."/>
            <person name="Lucas S."/>
            <person name="Chen F."/>
            <person name="Tice H."/>
            <person name="Pitluck S."/>
            <person name="Cheng J.F."/>
            <person name="Copeland A."/>
            <person name="Saunders E."/>
            <person name="Brettin T."/>
            <person name="Detter J.C."/>
            <person name="Bruce D."/>
            <person name="Goodwin L."/>
            <person name="Pati A."/>
            <person name="Ivanova N."/>
            <person name="Mavromatis K."/>
            <person name="Ovchinnikova G."/>
            <person name="Chen A."/>
            <person name="Palaniappan K."/>
            <person name="Land M."/>
            <person name="Hauser L."/>
            <person name="Chang Y.J."/>
            <person name="Jeffries C.D."/>
            <person name="Chain P."/>
            <person name="Goker M."/>
            <person name="Bristow J."/>
            <person name="Eisen J.A."/>
            <person name="Markowitz V."/>
            <person name="Hugenholtz P."/>
            <person name="Kyrpides N.C."/>
            <person name="Klenk H.P."/>
            <person name="Han C."/>
        </authorList>
    </citation>
    <scope>NUCLEOTIDE SEQUENCE [LARGE SCALE GENOMIC DNA]</scope>
    <source>
        <strain evidence="3">ATCC 14870 / DSM 20603 / BCRC 15368 / CIP 55.134 / JCM 11481 / NBRC 15587 / NCTC 10816 / Prevot 55134</strain>
    </source>
</reference>
<evidence type="ECO:0000313" key="2">
    <source>
        <dbReference type="EMBL" id="ACV08554.1"/>
    </source>
</evidence>
<organism evidence="2 3">
    <name type="scientific">Jonesia denitrificans (strain ATCC 14870 / DSM 20603 / BCRC 15368 / CIP 55.134 / JCM 11481 / NBRC 15587 / NCTC 10816 / Prevot 55134)</name>
    <name type="common">Listeria denitrificans</name>
    <dbReference type="NCBI Taxonomy" id="471856"/>
    <lineage>
        <taxon>Bacteria</taxon>
        <taxon>Bacillati</taxon>
        <taxon>Actinomycetota</taxon>
        <taxon>Actinomycetes</taxon>
        <taxon>Micrococcales</taxon>
        <taxon>Jonesiaceae</taxon>
        <taxon>Jonesia</taxon>
    </lineage>
</organism>
<feature type="chain" id="PRO_5002981184" description="Lipoprotein" evidence="1">
    <location>
        <begin position="23"/>
        <end position="198"/>
    </location>
</feature>
<dbReference type="AlphaFoldDB" id="C7R2I3"/>
<evidence type="ECO:0000256" key="1">
    <source>
        <dbReference type="SAM" id="SignalP"/>
    </source>
</evidence>
<keyword evidence="1" id="KW-0732">Signal</keyword>
<dbReference type="KEGG" id="jde:Jden_0892"/>
<evidence type="ECO:0000313" key="3">
    <source>
        <dbReference type="Proteomes" id="UP000000628"/>
    </source>
</evidence>
<dbReference type="PROSITE" id="PS51257">
    <property type="entry name" value="PROKAR_LIPOPROTEIN"/>
    <property type="match status" value="1"/>
</dbReference>
<protein>
    <recommendedName>
        <fullName evidence="4">Lipoprotein</fullName>
    </recommendedName>
</protein>
<dbReference type="EMBL" id="CP001706">
    <property type="protein sequence ID" value="ACV08554.1"/>
    <property type="molecule type" value="Genomic_DNA"/>
</dbReference>
<dbReference type="HOGENOM" id="CLU_1376549_0_0_11"/>